<evidence type="ECO:0000313" key="4">
    <source>
        <dbReference type="Proteomes" id="UP001379533"/>
    </source>
</evidence>
<sequence>MRLAPVFLAAFLGVASVPAAPALAQPILSVGGDALEVQADKLEVDVTEGVALLTGNVSLAKGGLKVNCPRIDLKFDQTPHVNWARGSGGVLADVKGVHAEAPEVELDLKKQILELRGGVRLTRGQGWLQAEKAMIDIATAKVTLTQVKGSIPVSPKGP</sequence>
<feature type="domain" description="Organic solvent tolerance-like N-terminal" evidence="2">
    <location>
        <begin position="36"/>
        <end position="139"/>
    </location>
</feature>
<organism evidence="3 4">
    <name type="scientific">Pendulispora brunnea</name>
    <dbReference type="NCBI Taxonomy" id="2905690"/>
    <lineage>
        <taxon>Bacteria</taxon>
        <taxon>Pseudomonadati</taxon>
        <taxon>Myxococcota</taxon>
        <taxon>Myxococcia</taxon>
        <taxon>Myxococcales</taxon>
        <taxon>Sorangiineae</taxon>
        <taxon>Pendulisporaceae</taxon>
        <taxon>Pendulispora</taxon>
    </lineage>
</organism>
<evidence type="ECO:0000256" key="1">
    <source>
        <dbReference type="SAM" id="SignalP"/>
    </source>
</evidence>
<dbReference type="EMBL" id="CP089982">
    <property type="protein sequence ID" value="WXA90868.1"/>
    <property type="molecule type" value="Genomic_DNA"/>
</dbReference>
<keyword evidence="4" id="KW-1185">Reference proteome</keyword>
<feature type="chain" id="PRO_5047275133" description="Organic solvent tolerance-like N-terminal domain-containing protein" evidence="1">
    <location>
        <begin position="25"/>
        <end position="158"/>
    </location>
</feature>
<reference evidence="3 4" key="1">
    <citation type="submission" date="2021-12" db="EMBL/GenBank/DDBJ databases">
        <title>Discovery of the Pendulisporaceae a myxobacterial family with distinct sporulation behavior and unique specialized metabolism.</title>
        <authorList>
            <person name="Garcia R."/>
            <person name="Popoff A."/>
            <person name="Bader C.D."/>
            <person name="Loehr J."/>
            <person name="Walesch S."/>
            <person name="Walt C."/>
            <person name="Boldt J."/>
            <person name="Bunk B."/>
            <person name="Haeckl F.J.F.P.J."/>
            <person name="Gunesch A.P."/>
            <person name="Birkelbach J."/>
            <person name="Nuebel U."/>
            <person name="Pietschmann T."/>
            <person name="Bach T."/>
            <person name="Mueller R."/>
        </authorList>
    </citation>
    <scope>NUCLEOTIDE SEQUENCE [LARGE SCALE GENOMIC DNA]</scope>
    <source>
        <strain evidence="3 4">MSr12523</strain>
    </source>
</reference>
<dbReference type="RefSeq" id="WP_394841488.1">
    <property type="nucleotide sequence ID" value="NZ_CP089982.1"/>
</dbReference>
<dbReference type="Gene3D" id="2.60.450.10">
    <property type="entry name" value="Lipopolysaccharide (LPS) transport protein A like domain"/>
    <property type="match status" value="1"/>
</dbReference>
<evidence type="ECO:0000313" key="3">
    <source>
        <dbReference type="EMBL" id="WXA90868.1"/>
    </source>
</evidence>
<accession>A0ABZ2JWJ8</accession>
<keyword evidence="1" id="KW-0732">Signal</keyword>
<protein>
    <recommendedName>
        <fullName evidence="2">Organic solvent tolerance-like N-terminal domain-containing protein</fullName>
    </recommendedName>
</protein>
<dbReference type="Proteomes" id="UP001379533">
    <property type="component" value="Chromosome"/>
</dbReference>
<name>A0ABZ2JWJ8_9BACT</name>
<evidence type="ECO:0000259" key="2">
    <source>
        <dbReference type="Pfam" id="PF03968"/>
    </source>
</evidence>
<proteinExistence type="predicted"/>
<feature type="signal peptide" evidence="1">
    <location>
        <begin position="1"/>
        <end position="24"/>
    </location>
</feature>
<dbReference type="InterPro" id="IPR005653">
    <property type="entry name" value="OstA-like_N"/>
</dbReference>
<dbReference type="Pfam" id="PF03968">
    <property type="entry name" value="LptD_N"/>
    <property type="match status" value="1"/>
</dbReference>
<gene>
    <name evidence="3" type="ORF">LZC95_30990</name>
</gene>